<gene>
    <name evidence="1" type="ORF">BS47DRAFT_876636</name>
</gene>
<organism evidence="1 2">
    <name type="scientific">Hydnum rufescens UP504</name>
    <dbReference type="NCBI Taxonomy" id="1448309"/>
    <lineage>
        <taxon>Eukaryota</taxon>
        <taxon>Fungi</taxon>
        <taxon>Dikarya</taxon>
        <taxon>Basidiomycota</taxon>
        <taxon>Agaricomycotina</taxon>
        <taxon>Agaricomycetes</taxon>
        <taxon>Cantharellales</taxon>
        <taxon>Hydnaceae</taxon>
        <taxon>Hydnum</taxon>
    </lineage>
</organism>
<keyword evidence="2" id="KW-1185">Reference proteome</keyword>
<dbReference type="OrthoDB" id="1747274at2759"/>
<dbReference type="AlphaFoldDB" id="A0A9P6DUR7"/>
<name>A0A9P6DUR7_9AGAM</name>
<reference evidence="1" key="1">
    <citation type="journal article" date="2020" name="Nat. Commun.">
        <title>Large-scale genome sequencing of mycorrhizal fungi provides insights into the early evolution of symbiotic traits.</title>
        <authorList>
            <person name="Miyauchi S."/>
            <person name="Kiss E."/>
            <person name="Kuo A."/>
            <person name="Drula E."/>
            <person name="Kohler A."/>
            <person name="Sanchez-Garcia M."/>
            <person name="Morin E."/>
            <person name="Andreopoulos B."/>
            <person name="Barry K.W."/>
            <person name="Bonito G."/>
            <person name="Buee M."/>
            <person name="Carver A."/>
            <person name="Chen C."/>
            <person name="Cichocki N."/>
            <person name="Clum A."/>
            <person name="Culley D."/>
            <person name="Crous P.W."/>
            <person name="Fauchery L."/>
            <person name="Girlanda M."/>
            <person name="Hayes R.D."/>
            <person name="Keri Z."/>
            <person name="LaButti K."/>
            <person name="Lipzen A."/>
            <person name="Lombard V."/>
            <person name="Magnuson J."/>
            <person name="Maillard F."/>
            <person name="Murat C."/>
            <person name="Nolan M."/>
            <person name="Ohm R.A."/>
            <person name="Pangilinan J."/>
            <person name="Pereira M.F."/>
            <person name="Perotto S."/>
            <person name="Peter M."/>
            <person name="Pfister S."/>
            <person name="Riley R."/>
            <person name="Sitrit Y."/>
            <person name="Stielow J.B."/>
            <person name="Szollosi G."/>
            <person name="Zifcakova L."/>
            <person name="Stursova M."/>
            <person name="Spatafora J.W."/>
            <person name="Tedersoo L."/>
            <person name="Vaario L.M."/>
            <person name="Yamada A."/>
            <person name="Yan M."/>
            <person name="Wang P."/>
            <person name="Xu J."/>
            <person name="Bruns T."/>
            <person name="Baldrian P."/>
            <person name="Vilgalys R."/>
            <person name="Dunand C."/>
            <person name="Henrissat B."/>
            <person name="Grigoriev I.V."/>
            <person name="Hibbett D."/>
            <person name="Nagy L.G."/>
            <person name="Martin F.M."/>
        </authorList>
    </citation>
    <scope>NUCLEOTIDE SEQUENCE</scope>
    <source>
        <strain evidence="1">UP504</strain>
    </source>
</reference>
<protein>
    <submittedName>
        <fullName evidence="1">Uncharacterized protein</fullName>
    </submittedName>
</protein>
<evidence type="ECO:0000313" key="2">
    <source>
        <dbReference type="Proteomes" id="UP000886523"/>
    </source>
</evidence>
<proteinExistence type="predicted"/>
<sequence>MGKRLGLRGLLKAYLDIWGYFRVLSSPRPASCERTSGWRRIAIFHLQLSCPLILVLTGPFSAFNDKDKLSGNWRKFSPPLEEDLAPVWGGRAVPLRSSTNWMISKVCARLHGNI</sequence>
<evidence type="ECO:0000313" key="1">
    <source>
        <dbReference type="EMBL" id="KAF9514522.1"/>
    </source>
</evidence>
<dbReference type="EMBL" id="MU128960">
    <property type="protein sequence ID" value="KAF9514522.1"/>
    <property type="molecule type" value="Genomic_DNA"/>
</dbReference>
<comment type="caution">
    <text evidence="1">The sequence shown here is derived from an EMBL/GenBank/DDBJ whole genome shotgun (WGS) entry which is preliminary data.</text>
</comment>
<dbReference type="Proteomes" id="UP000886523">
    <property type="component" value="Unassembled WGS sequence"/>
</dbReference>
<accession>A0A9P6DUR7</accession>